<protein>
    <submittedName>
        <fullName evidence="4">DNA polymerase-3 subunit epsilon</fullName>
        <ecNumber evidence="4">2.7.7.7</ecNumber>
    </submittedName>
</protein>
<sequence length="298" mass="33251">MELDASLVERLEATGRYRVLRKLEPRPVMPELWPPADRQPGSWPRLGIILDTETTGLDHATHDVIELGMVAFTYDETGVRDVVGVFSALQEPSHAISAEITRITGITGEMVAGQRFDLDAIQRFIEDADLLIAHNARFDRPFCEKLTPGFDVKPWACSVSEVDWVGLGFEGTKLVYLVSQCGAFHNGHRAVDDCHALLEVLSHPARTQAPAAFQQLLASSLQTRLRIHAIGSPFHTKDALKARGYRWSDGTGGKSKCWWREVAEDVYDDEVCFLEEEIYAGSMNAYVESLTACERFKA</sequence>
<keyword evidence="5" id="KW-1185">Reference proteome</keyword>
<keyword evidence="4" id="KW-0808">Transferase</keyword>
<accession>A0A7W6H7Q2</accession>
<comment type="subunit">
    <text evidence="2">DNA polymerase III contains a core (composed of alpha, epsilon and theta chains) that associates with a tau subunit. This core dimerizes to form the POLIII' complex. PolIII' associates with the gamma complex (composed of gamma, delta, delta', psi and chi chains) and with the beta chain to form the complete DNA polymerase III complex.</text>
</comment>
<dbReference type="EMBL" id="JACIEK010000015">
    <property type="protein sequence ID" value="MBB4000087.1"/>
    <property type="molecule type" value="Genomic_DNA"/>
</dbReference>
<dbReference type="CDD" id="cd06127">
    <property type="entry name" value="DEDDh"/>
    <property type="match status" value="1"/>
</dbReference>
<gene>
    <name evidence="4" type="ORF">GGR04_003963</name>
</gene>
<dbReference type="InterPro" id="IPR013520">
    <property type="entry name" value="Ribonucl_H"/>
</dbReference>
<dbReference type="InterPro" id="IPR036397">
    <property type="entry name" value="RNaseH_sf"/>
</dbReference>
<dbReference type="PANTHER" id="PTHR30231:SF37">
    <property type="entry name" value="EXODEOXYRIBONUCLEASE 10"/>
    <property type="match status" value="1"/>
</dbReference>
<dbReference type="NCBIfam" id="NF006615">
    <property type="entry name" value="PRK09182.1"/>
    <property type="match status" value="1"/>
</dbReference>
<dbReference type="Gene3D" id="3.30.420.10">
    <property type="entry name" value="Ribonuclease H-like superfamily/Ribonuclease H"/>
    <property type="match status" value="1"/>
</dbReference>
<dbReference type="GO" id="GO:0008408">
    <property type="term" value="F:3'-5' exonuclease activity"/>
    <property type="evidence" value="ECO:0007669"/>
    <property type="project" value="TreeGrafter"/>
</dbReference>
<feature type="domain" description="Exonuclease" evidence="3">
    <location>
        <begin position="48"/>
        <end position="210"/>
    </location>
</feature>
<evidence type="ECO:0000313" key="4">
    <source>
        <dbReference type="EMBL" id="MBB4000087.1"/>
    </source>
</evidence>
<dbReference type="GO" id="GO:0003887">
    <property type="term" value="F:DNA-directed DNA polymerase activity"/>
    <property type="evidence" value="ECO:0007669"/>
    <property type="project" value="UniProtKB-EC"/>
</dbReference>
<evidence type="ECO:0000256" key="2">
    <source>
        <dbReference type="ARBA" id="ARBA00026073"/>
    </source>
</evidence>
<dbReference type="Proteomes" id="UP000542776">
    <property type="component" value="Unassembled WGS sequence"/>
</dbReference>
<dbReference type="PANTHER" id="PTHR30231">
    <property type="entry name" value="DNA POLYMERASE III SUBUNIT EPSILON"/>
    <property type="match status" value="1"/>
</dbReference>
<proteinExistence type="predicted"/>
<dbReference type="SMART" id="SM00479">
    <property type="entry name" value="EXOIII"/>
    <property type="match status" value="1"/>
</dbReference>
<dbReference type="InterPro" id="IPR012337">
    <property type="entry name" value="RNaseH-like_sf"/>
</dbReference>
<dbReference type="EC" id="2.7.7.7" evidence="4"/>
<dbReference type="GO" id="GO:0005829">
    <property type="term" value="C:cytosol"/>
    <property type="evidence" value="ECO:0007669"/>
    <property type="project" value="TreeGrafter"/>
</dbReference>
<reference evidence="4 5" key="1">
    <citation type="submission" date="2020-08" db="EMBL/GenBank/DDBJ databases">
        <title>Genomic Encyclopedia of Type Strains, Phase IV (KMG-IV): sequencing the most valuable type-strain genomes for metagenomic binning, comparative biology and taxonomic classification.</title>
        <authorList>
            <person name="Goeker M."/>
        </authorList>
    </citation>
    <scope>NUCLEOTIDE SEQUENCE [LARGE SCALE GENOMIC DNA]</scope>
    <source>
        <strain evidence="4 5">DSM 102238</strain>
    </source>
</reference>
<evidence type="ECO:0000259" key="3">
    <source>
        <dbReference type="SMART" id="SM00479"/>
    </source>
</evidence>
<name>A0A7W6H7Q2_9HYPH</name>
<comment type="caution">
    <text evidence="4">The sequence shown here is derived from an EMBL/GenBank/DDBJ whole genome shotgun (WGS) entry which is preliminary data.</text>
</comment>
<evidence type="ECO:0000256" key="1">
    <source>
        <dbReference type="ARBA" id="ARBA00025483"/>
    </source>
</evidence>
<dbReference type="AlphaFoldDB" id="A0A7W6H7Q2"/>
<dbReference type="Pfam" id="PF00929">
    <property type="entry name" value="RNase_T"/>
    <property type="match status" value="1"/>
</dbReference>
<dbReference type="SUPFAM" id="SSF53098">
    <property type="entry name" value="Ribonuclease H-like"/>
    <property type="match status" value="1"/>
</dbReference>
<dbReference type="FunFam" id="3.30.420.10:FF:000045">
    <property type="entry name" value="3'-5' exonuclease DinG"/>
    <property type="match status" value="1"/>
</dbReference>
<dbReference type="GO" id="GO:0003676">
    <property type="term" value="F:nucleic acid binding"/>
    <property type="evidence" value="ECO:0007669"/>
    <property type="project" value="InterPro"/>
</dbReference>
<comment type="function">
    <text evidence="1">DNA polymerase III is a complex, multichain enzyme responsible for most of the replicative synthesis in bacteria. The epsilon subunit contain the editing function and is a proofreading 3'-5' exonuclease.</text>
</comment>
<dbReference type="GO" id="GO:0045004">
    <property type="term" value="P:DNA replication proofreading"/>
    <property type="evidence" value="ECO:0007669"/>
    <property type="project" value="TreeGrafter"/>
</dbReference>
<keyword evidence="4" id="KW-0548">Nucleotidyltransferase</keyword>
<organism evidence="4 5">
    <name type="scientific">Aureimonas pseudogalii</name>
    <dbReference type="NCBI Taxonomy" id="1744844"/>
    <lineage>
        <taxon>Bacteria</taxon>
        <taxon>Pseudomonadati</taxon>
        <taxon>Pseudomonadota</taxon>
        <taxon>Alphaproteobacteria</taxon>
        <taxon>Hyphomicrobiales</taxon>
        <taxon>Aurantimonadaceae</taxon>
        <taxon>Aureimonas</taxon>
    </lineage>
</organism>
<evidence type="ECO:0000313" key="5">
    <source>
        <dbReference type="Proteomes" id="UP000542776"/>
    </source>
</evidence>